<name>A0ACC3T870_LIPKO</name>
<proteinExistence type="predicted"/>
<reference evidence="2" key="1">
    <citation type="journal article" date="2024" name="Front. Bioeng. Biotechnol.">
        <title>Genome-scale model development and genomic sequencing of the oleaginous clade Lipomyces.</title>
        <authorList>
            <person name="Czajka J.J."/>
            <person name="Han Y."/>
            <person name="Kim J."/>
            <person name="Mondo S.J."/>
            <person name="Hofstad B.A."/>
            <person name="Robles A."/>
            <person name="Haridas S."/>
            <person name="Riley R."/>
            <person name="LaButti K."/>
            <person name="Pangilinan J."/>
            <person name="Andreopoulos W."/>
            <person name="Lipzen A."/>
            <person name="Yan J."/>
            <person name="Wang M."/>
            <person name="Ng V."/>
            <person name="Grigoriev I.V."/>
            <person name="Spatafora J.W."/>
            <person name="Magnuson J.K."/>
            <person name="Baker S.E."/>
            <person name="Pomraning K.R."/>
        </authorList>
    </citation>
    <scope>NUCLEOTIDE SEQUENCE [LARGE SCALE GENOMIC DNA]</scope>
    <source>
        <strain evidence="2">CBS 7786</strain>
    </source>
</reference>
<gene>
    <name evidence="1" type="ORF">V1525DRAFT_424005</name>
</gene>
<sequence length="216" mass="24231">MAESTSIRIIVKKGCYTEQTSTRGLATRGWDGALRYRQGNRSTLMIAVEVGVSQADESLRAAISWSVCALHSPLGIATSIREGGRVKMPEMLYYPSVQAADDAFHDAEEEFRRQLTKSPYGSLVRDLVTWYGRVRQVILETYRSPDESTVPETLLKPSQSFVIVEDGEFVGDQVPPNLREVVLGDCIPSHILSGEEIYGTSVCFFRREWFDDTLQD</sequence>
<evidence type="ECO:0000313" key="1">
    <source>
        <dbReference type="EMBL" id="KAK9240098.1"/>
    </source>
</evidence>
<accession>A0ACC3T870</accession>
<dbReference type="Proteomes" id="UP001433508">
    <property type="component" value="Unassembled WGS sequence"/>
</dbReference>
<comment type="caution">
    <text evidence="1">The sequence shown here is derived from an EMBL/GenBank/DDBJ whole genome shotgun (WGS) entry which is preliminary data.</text>
</comment>
<evidence type="ECO:0000313" key="2">
    <source>
        <dbReference type="Proteomes" id="UP001433508"/>
    </source>
</evidence>
<protein>
    <submittedName>
        <fullName evidence="1">Uncharacterized protein</fullName>
    </submittedName>
</protein>
<organism evidence="1 2">
    <name type="scientific">Lipomyces kononenkoae</name>
    <name type="common">Yeast</name>
    <dbReference type="NCBI Taxonomy" id="34357"/>
    <lineage>
        <taxon>Eukaryota</taxon>
        <taxon>Fungi</taxon>
        <taxon>Dikarya</taxon>
        <taxon>Ascomycota</taxon>
        <taxon>Saccharomycotina</taxon>
        <taxon>Lipomycetes</taxon>
        <taxon>Lipomycetales</taxon>
        <taxon>Lipomycetaceae</taxon>
        <taxon>Lipomyces</taxon>
    </lineage>
</organism>
<keyword evidence="2" id="KW-1185">Reference proteome</keyword>
<dbReference type="EMBL" id="MU971341">
    <property type="protein sequence ID" value="KAK9240098.1"/>
    <property type="molecule type" value="Genomic_DNA"/>
</dbReference>